<name>A0A5C1E8A7_9RHOO</name>
<accession>A0A5C1E8A7</accession>
<dbReference type="AlphaFoldDB" id="A0A5C1E8A7"/>
<evidence type="ECO:0000256" key="2">
    <source>
        <dbReference type="SAM" id="SignalP"/>
    </source>
</evidence>
<dbReference type="Proteomes" id="UP000323671">
    <property type="component" value="Chromosome"/>
</dbReference>
<proteinExistence type="predicted"/>
<protein>
    <submittedName>
        <fullName evidence="4">Proline-rich region</fullName>
    </submittedName>
</protein>
<evidence type="ECO:0000313" key="4">
    <source>
        <dbReference type="EMBL" id="QEL65113.1"/>
    </source>
</evidence>
<feature type="region of interest" description="Disordered" evidence="1">
    <location>
        <begin position="154"/>
        <end position="189"/>
    </location>
</feature>
<feature type="chain" id="PRO_5022698767" evidence="2">
    <location>
        <begin position="24"/>
        <end position="189"/>
    </location>
</feature>
<dbReference type="RefSeq" id="WP_149425455.1">
    <property type="nucleotide sequence ID" value="NZ_CP022579.1"/>
</dbReference>
<keyword evidence="5" id="KW-1185">Reference proteome</keyword>
<reference evidence="4 5" key="1">
    <citation type="submission" date="2017-07" db="EMBL/GenBank/DDBJ databases">
        <title>Complete genome sequence of Oryzomicrobium terrae TPP412.</title>
        <authorList>
            <person name="Chiu L.-W."/>
            <person name="Lo K.-J."/>
            <person name="Tsai Y.-M."/>
            <person name="Lin S.-S."/>
            <person name="Kuo C.-H."/>
            <person name="Liu C.-T."/>
        </authorList>
    </citation>
    <scope>NUCLEOTIDE SEQUENCE [LARGE SCALE GENOMIC DNA]</scope>
    <source>
        <strain evidence="4 5">TPP412</strain>
    </source>
</reference>
<organism evidence="4 5">
    <name type="scientific">Oryzomicrobium terrae</name>
    <dbReference type="NCBI Taxonomy" id="1735038"/>
    <lineage>
        <taxon>Bacteria</taxon>
        <taxon>Pseudomonadati</taxon>
        <taxon>Pseudomonadota</taxon>
        <taxon>Betaproteobacteria</taxon>
        <taxon>Rhodocyclales</taxon>
        <taxon>Rhodocyclaceae</taxon>
        <taxon>Oryzomicrobium</taxon>
    </lineage>
</organism>
<dbReference type="Pfam" id="PF13441">
    <property type="entry name" value="Gly-zipper_YMGG"/>
    <property type="match status" value="1"/>
</dbReference>
<dbReference type="PROSITE" id="PS51257">
    <property type="entry name" value="PROKAR_LIPOPROTEIN"/>
    <property type="match status" value="1"/>
</dbReference>
<keyword evidence="2" id="KW-0732">Signal</keyword>
<sequence>MGFTNKRGTLAGAFAAIALAGCASVPTGPSVMALPGTGKSFDQFRLDDQDCRNYALVQTGGVSANRAATDSGVKSAAVGTAVGAAAGAAFGGHSGAGVGAGAGLLLGSMVGLDAAEGSARGTQRQYDYAYIQCMYAKGERVPVSAGFSPYYSPSRGYIQNTPPPPSVPPPNTPPPAGAYPPPPPAGAPR</sequence>
<evidence type="ECO:0000256" key="1">
    <source>
        <dbReference type="SAM" id="MobiDB-lite"/>
    </source>
</evidence>
<feature type="signal peptide" evidence="2">
    <location>
        <begin position="1"/>
        <end position="23"/>
    </location>
</feature>
<dbReference type="EMBL" id="CP022579">
    <property type="protein sequence ID" value="QEL65113.1"/>
    <property type="molecule type" value="Genomic_DNA"/>
</dbReference>
<feature type="domain" description="YMGG-like Gly-zipper" evidence="3">
    <location>
        <begin position="71"/>
        <end position="111"/>
    </location>
</feature>
<evidence type="ECO:0000259" key="3">
    <source>
        <dbReference type="Pfam" id="PF13441"/>
    </source>
</evidence>
<evidence type="ECO:0000313" key="5">
    <source>
        <dbReference type="Proteomes" id="UP000323671"/>
    </source>
</evidence>
<dbReference type="InterPro" id="IPR027367">
    <property type="entry name" value="Gly-zipper_YMGG"/>
</dbReference>
<feature type="compositionally biased region" description="Pro residues" evidence="1">
    <location>
        <begin position="161"/>
        <end position="189"/>
    </location>
</feature>
<gene>
    <name evidence="4" type="ORF">OTERR_16370</name>
</gene>
<dbReference type="KEGG" id="otr:OTERR_16370"/>